<dbReference type="CDD" id="cd16343">
    <property type="entry name" value="LMWPTP"/>
    <property type="match status" value="1"/>
</dbReference>
<dbReference type="InterPro" id="IPR050438">
    <property type="entry name" value="LMW_PTPase"/>
</dbReference>
<dbReference type="EC" id="3.1.3.48" evidence="2"/>
<organism evidence="7 8">
    <name type="scientific">Pacificimonas flava</name>
    <dbReference type="NCBI Taxonomy" id="1234595"/>
    <lineage>
        <taxon>Bacteria</taxon>
        <taxon>Pseudomonadati</taxon>
        <taxon>Pseudomonadota</taxon>
        <taxon>Alphaproteobacteria</taxon>
        <taxon>Sphingomonadales</taxon>
        <taxon>Sphingosinicellaceae</taxon>
        <taxon>Pacificimonas</taxon>
    </lineage>
</organism>
<feature type="active site" evidence="5">
    <location>
        <position position="16"/>
    </location>
</feature>
<comment type="similarity">
    <text evidence="1">Belongs to the low molecular weight phosphotyrosine protein phosphatase family.</text>
</comment>
<dbReference type="Pfam" id="PF01451">
    <property type="entry name" value="LMWPc"/>
    <property type="match status" value="1"/>
</dbReference>
<feature type="domain" description="Phosphotyrosine protein phosphatase I" evidence="6">
    <location>
        <begin position="4"/>
        <end position="151"/>
    </location>
</feature>
<dbReference type="OrthoDB" id="9784339at2"/>
<accession>A0A219B4C7</accession>
<sequence>MENPRVLFVCLGNICRSPLAEGLFRKRASEAGLTVAADSAGTGDWHVGEPPQQQSQDVARVAGFDISDIRARRVSPEDFTRFTHIVAMDEMNERDLASVRLQDGGTAEVARLLSYSALPEKNVLDPYGMSDDAFQKAYAQIESGVEGLLARLRQAH</sequence>
<evidence type="ECO:0000259" key="6">
    <source>
        <dbReference type="SMART" id="SM00226"/>
    </source>
</evidence>
<dbReference type="InterPro" id="IPR017867">
    <property type="entry name" value="Tyr_phospatase_low_mol_wt"/>
</dbReference>
<dbReference type="AlphaFoldDB" id="A0A219B4C7"/>
<gene>
    <name evidence="7" type="ORF">B5C34_07115</name>
</gene>
<evidence type="ECO:0000256" key="4">
    <source>
        <dbReference type="ARBA" id="ARBA00022912"/>
    </source>
</evidence>
<evidence type="ECO:0000313" key="7">
    <source>
        <dbReference type="EMBL" id="OWV33250.1"/>
    </source>
</evidence>
<dbReference type="InterPro" id="IPR036196">
    <property type="entry name" value="Ptyr_pPase_sf"/>
</dbReference>
<evidence type="ECO:0000313" key="8">
    <source>
        <dbReference type="Proteomes" id="UP000198462"/>
    </source>
</evidence>
<evidence type="ECO:0000256" key="3">
    <source>
        <dbReference type="ARBA" id="ARBA00022801"/>
    </source>
</evidence>
<dbReference type="Gene3D" id="3.40.50.2300">
    <property type="match status" value="1"/>
</dbReference>
<dbReference type="Proteomes" id="UP000198462">
    <property type="component" value="Unassembled WGS sequence"/>
</dbReference>
<proteinExistence type="inferred from homology"/>
<protein>
    <recommendedName>
        <fullName evidence="2">protein-tyrosine-phosphatase</fullName>
        <ecNumber evidence="2">3.1.3.48</ecNumber>
    </recommendedName>
</protein>
<keyword evidence="3" id="KW-0378">Hydrolase</keyword>
<name>A0A219B4C7_9SPHN</name>
<comment type="caution">
    <text evidence="7">The sequence shown here is derived from an EMBL/GenBank/DDBJ whole genome shotgun (WGS) entry which is preliminary data.</text>
</comment>
<evidence type="ECO:0000256" key="2">
    <source>
        <dbReference type="ARBA" id="ARBA00013064"/>
    </source>
</evidence>
<dbReference type="PANTHER" id="PTHR11717">
    <property type="entry name" value="LOW MOLECULAR WEIGHT PROTEIN TYROSINE PHOSPHATASE"/>
    <property type="match status" value="1"/>
</dbReference>
<evidence type="ECO:0000256" key="1">
    <source>
        <dbReference type="ARBA" id="ARBA00011063"/>
    </source>
</evidence>
<dbReference type="PRINTS" id="PR00719">
    <property type="entry name" value="LMWPTPASE"/>
</dbReference>
<dbReference type="GO" id="GO:0004725">
    <property type="term" value="F:protein tyrosine phosphatase activity"/>
    <property type="evidence" value="ECO:0007669"/>
    <property type="project" value="UniProtKB-EC"/>
</dbReference>
<feature type="active site" description="Proton donor" evidence="5">
    <location>
        <position position="125"/>
    </location>
</feature>
<dbReference type="RefSeq" id="WP_088712036.1">
    <property type="nucleotide sequence ID" value="NZ_NFZT01000001.1"/>
</dbReference>
<dbReference type="SMART" id="SM00226">
    <property type="entry name" value="LMWPc"/>
    <property type="match status" value="1"/>
</dbReference>
<keyword evidence="4" id="KW-0904">Protein phosphatase</keyword>
<reference evidence="8" key="1">
    <citation type="submission" date="2017-05" db="EMBL/GenBank/DDBJ databases">
        <authorList>
            <person name="Lin X."/>
        </authorList>
    </citation>
    <scope>NUCLEOTIDE SEQUENCE [LARGE SCALE GENOMIC DNA]</scope>
    <source>
        <strain evidence="8">JLT2012</strain>
    </source>
</reference>
<dbReference type="EMBL" id="NFZT01000001">
    <property type="protein sequence ID" value="OWV33250.1"/>
    <property type="molecule type" value="Genomic_DNA"/>
</dbReference>
<keyword evidence="8" id="KW-1185">Reference proteome</keyword>
<dbReference type="PANTHER" id="PTHR11717:SF7">
    <property type="entry name" value="LOW MOLECULAR WEIGHT PHOSPHOTYROSINE PROTEIN PHOSPHATASE"/>
    <property type="match status" value="1"/>
</dbReference>
<dbReference type="SUPFAM" id="SSF52788">
    <property type="entry name" value="Phosphotyrosine protein phosphatases I"/>
    <property type="match status" value="1"/>
</dbReference>
<dbReference type="InterPro" id="IPR023485">
    <property type="entry name" value="Ptyr_pPase"/>
</dbReference>
<feature type="active site" description="Nucleophile" evidence="5">
    <location>
        <position position="10"/>
    </location>
</feature>
<evidence type="ECO:0000256" key="5">
    <source>
        <dbReference type="PIRSR" id="PIRSR617867-1"/>
    </source>
</evidence>